<sequence>MWSFGRQLLVGSLAVWSAAAELSFSAQSVHADGEVRVLSNTDFNPVPPRQRWQHNAHRHNATWKETRDLVSYSGSWCGASQHSTRAEKIVNAYGSFTTPNLKLRKGLPAPQYAAAWVGIDGAECKQALLQAGVTTVVNSNGGQSSWAWWQWFPEASYEISTKSLPIKAGDWVSVNVTAQTDTEGLLTVTNLSKGFRVDIEINRGPRLCRIDSEWLIEQFYENEGPQVSLGQFDDIWFMDATSTTERGKNIGVDGAAMVYLQNDKEEVVCKAERYDDSTFYVYGP</sequence>
<proteinExistence type="predicted"/>
<dbReference type="PRINTS" id="PR00977">
    <property type="entry name" value="SCYTLDPTASE"/>
</dbReference>
<organism evidence="3 4">
    <name type="scientific">Schizothecium vesticola</name>
    <dbReference type="NCBI Taxonomy" id="314040"/>
    <lineage>
        <taxon>Eukaryota</taxon>
        <taxon>Fungi</taxon>
        <taxon>Dikarya</taxon>
        <taxon>Ascomycota</taxon>
        <taxon>Pezizomycotina</taxon>
        <taxon>Sordariomycetes</taxon>
        <taxon>Sordariomycetidae</taxon>
        <taxon>Sordariales</taxon>
        <taxon>Schizotheciaceae</taxon>
        <taxon>Schizothecium</taxon>
    </lineage>
</organism>
<dbReference type="PANTHER" id="PTHR37536:SF1">
    <property type="entry name" value="ASPERGILLOPEPSIN, PUTAITVE (AFU_ORTHOLOGUE AFUA_7G01200)"/>
    <property type="match status" value="1"/>
</dbReference>
<dbReference type="GO" id="GO:0006508">
    <property type="term" value="P:proteolysis"/>
    <property type="evidence" value="ECO:0007669"/>
    <property type="project" value="InterPro"/>
</dbReference>
<evidence type="ECO:0000256" key="1">
    <source>
        <dbReference type="PIRSR" id="PIRSR600250-50"/>
    </source>
</evidence>
<dbReference type="InterPro" id="IPR038656">
    <property type="entry name" value="Peptidase_G1_sf"/>
</dbReference>
<dbReference type="EMBL" id="JAUKUD010000001">
    <property type="protein sequence ID" value="KAK0754328.1"/>
    <property type="molecule type" value="Genomic_DNA"/>
</dbReference>
<evidence type="ECO:0000313" key="3">
    <source>
        <dbReference type="EMBL" id="KAK0754328.1"/>
    </source>
</evidence>
<evidence type="ECO:0000256" key="2">
    <source>
        <dbReference type="SAM" id="SignalP"/>
    </source>
</evidence>
<comment type="caution">
    <text evidence="3">The sequence shown here is derived from an EMBL/GenBank/DDBJ whole genome shotgun (WGS) entry which is preliminary data.</text>
</comment>
<feature type="chain" id="PRO_5041271401" evidence="2">
    <location>
        <begin position="21"/>
        <end position="284"/>
    </location>
</feature>
<dbReference type="Gene3D" id="2.60.120.700">
    <property type="entry name" value="Peptidase G1"/>
    <property type="match status" value="1"/>
</dbReference>
<dbReference type="AlphaFoldDB" id="A0AA40FAM9"/>
<gene>
    <name evidence="3" type="ORF">B0T18DRAFT_386216</name>
</gene>
<dbReference type="PANTHER" id="PTHR37536">
    <property type="entry name" value="PUTATIVE (AFU_ORTHOLOGUE AFUA_3G02970)-RELATED"/>
    <property type="match status" value="1"/>
</dbReference>
<feature type="active site" description="Proton acceptor" evidence="1">
    <location>
        <position position="217"/>
    </location>
</feature>
<evidence type="ECO:0000313" key="4">
    <source>
        <dbReference type="Proteomes" id="UP001172155"/>
    </source>
</evidence>
<dbReference type="CDD" id="cd13426">
    <property type="entry name" value="Peptidase_G1"/>
    <property type="match status" value="1"/>
</dbReference>
<dbReference type="Proteomes" id="UP001172155">
    <property type="component" value="Unassembled WGS sequence"/>
</dbReference>
<dbReference type="InterPro" id="IPR013320">
    <property type="entry name" value="ConA-like_dom_sf"/>
</dbReference>
<keyword evidence="2" id="KW-0732">Signal</keyword>
<feature type="signal peptide" evidence="2">
    <location>
        <begin position="1"/>
        <end position="20"/>
    </location>
</feature>
<dbReference type="Pfam" id="PF01828">
    <property type="entry name" value="Peptidase_A4"/>
    <property type="match status" value="1"/>
</dbReference>
<accession>A0AA40FAM9</accession>
<protein>
    <submittedName>
        <fullName evidence="3">Peptidase A4 family-domain-containing protein</fullName>
    </submittedName>
</protein>
<keyword evidence="4" id="KW-1185">Reference proteome</keyword>
<dbReference type="SUPFAM" id="SSF49899">
    <property type="entry name" value="Concanavalin A-like lectins/glucanases"/>
    <property type="match status" value="1"/>
</dbReference>
<dbReference type="InterPro" id="IPR000250">
    <property type="entry name" value="Peptidase_G1"/>
</dbReference>
<reference evidence="3" key="1">
    <citation type="submission" date="2023-06" db="EMBL/GenBank/DDBJ databases">
        <title>Genome-scale phylogeny and comparative genomics of the fungal order Sordariales.</title>
        <authorList>
            <consortium name="Lawrence Berkeley National Laboratory"/>
            <person name="Hensen N."/>
            <person name="Bonometti L."/>
            <person name="Westerberg I."/>
            <person name="Brannstrom I.O."/>
            <person name="Guillou S."/>
            <person name="Cros-Aarteil S."/>
            <person name="Calhoun S."/>
            <person name="Haridas S."/>
            <person name="Kuo A."/>
            <person name="Mondo S."/>
            <person name="Pangilinan J."/>
            <person name="Riley R."/>
            <person name="LaButti K."/>
            <person name="Andreopoulos B."/>
            <person name="Lipzen A."/>
            <person name="Chen C."/>
            <person name="Yanf M."/>
            <person name="Daum C."/>
            <person name="Ng V."/>
            <person name="Clum A."/>
            <person name="Steindorff A."/>
            <person name="Ohm R."/>
            <person name="Martin F."/>
            <person name="Silar P."/>
            <person name="Natvig D."/>
            <person name="Lalanne C."/>
            <person name="Gautier V."/>
            <person name="Ament-velasquez S.L."/>
            <person name="Kruys A."/>
            <person name="Hutchinson M.I."/>
            <person name="Powell A.J."/>
            <person name="Barry K."/>
            <person name="Miller A.N."/>
            <person name="Grigoriev I.V."/>
            <person name="Debuchy R."/>
            <person name="Gladieux P."/>
            <person name="Thoren M.H."/>
            <person name="Johannesson H."/>
        </authorList>
    </citation>
    <scope>NUCLEOTIDE SEQUENCE</scope>
    <source>
        <strain evidence="3">SMH3187-1</strain>
    </source>
</reference>
<name>A0AA40FAM9_9PEZI</name>
<dbReference type="GO" id="GO:0070007">
    <property type="term" value="F:glutamic-type endopeptidase activity"/>
    <property type="evidence" value="ECO:0007669"/>
    <property type="project" value="InterPro"/>
</dbReference>